<dbReference type="RefSeq" id="WP_245729105.1">
    <property type="nucleotide sequence ID" value="NZ_FMZO01000002.1"/>
</dbReference>
<name>A0A1G6LJZ2_NIADE</name>
<accession>A0A1G6LJZ2</accession>
<evidence type="ECO:0000313" key="2">
    <source>
        <dbReference type="Proteomes" id="UP000198757"/>
    </source>
</evidence>
<evidence type="ECO:0008006" key="3">
    <source>
        <dbReference type="Google" id="ProtNLM"/>
    </source>
</evidence>
<dbReference type="AlphaFoldDB" id="A0A1G6LJZ2"/>
<dbReference type="Proteomes" id="UP000198757">
    <property type="component" value="Unassembled WGS sequence"/>
</dbReference>
<proteinExistence type="predicted"/>
<organism evidence="1 2">
    <name type="scientific">Niabella drilacis (strain DSM 25811 / CCM 8410 / CCUG 62505 / LMG 26954 / E90)</name>
    <dbReference type="NCBI Taxonomy" id="1285928"/>
    <lineage>
        <taxon>Bacteria</taxon>
        <taxon>Pseudomonadati</taxon>
        <taxon>Bacteroidota</taxon>
        <taxon>Chitinophagia</taxon>
        <taxon>Chitinophagales</taxon>
        <taxon>Chitinophagaceae</taxon>
        <taxon>Niabella</taxon>
    </lineage>
</organism>
<dbReference type="Gene3D" id="3.40.50.300">
    <property type="entry name" value="P-loop containing nucleotide triphosphate hydrolases"/>
    <property type="match status" value="1"/>
</dbReference>
<reference evidence="2" key="1">
    <citation type="submission" date="2016-10" db="EMBL/GenBank/DDBJ databases">
        <authorList>
            <person name="Varghese N."/>
            <person name="Submissions S."/>
        </authorList>
    </citation>
    <scope>NUCLEOTIDE SEQUENCE [LARGE SCALE GENOMIC DNA]</scope>
    <source>
        <strain evidence="2">DSM 25811 / CCM 8410 / LMG 26954 / E90</strain>
    </source>
</reference>
<dbReference type="InterPro" id="IPR027417">
    <property type="entry name" value="P-loop_NTPase"/>
</dbReference>
<keyword evidence="2" id="KW-1185">Reference proteome</keyword>
<sequence>MRDCIDTLKEKKKKIIFFDELPWLDSHKSGFLSSFGYFGNMYASRRDDLLVVICGSAASWIQTGTHTDPGAQIDLLIDRADRRINICEIKFSRAEFSIDKRYAAELANKLNVFRERTRTRKMVFITMITTNGVKQNDYYTNLVENNLTMEALFQ</sequence>
<dbReference type="EMBL" id="FMZO01000002">
    <property type="protein sequence ID" value="SDC43494.1"/>
    <property type="molecule type" value="Genomic_DNA"/>
</dbReference>
<gene>
    <name evidence="1" type="ORF">SAMN04487894_102374</name>
</gene>
<protein>
    <recommendedName>
        <fullName evidence="3">DUF234 domain-containing protein</fullName>
    </recommendedName>
</protein>
<evidence type="ECO:0000313" key="1">
    <source>
        <dbReference type="EMBL" id="SDC43494.1"/>
    </source>
</evidence>